<feature type="domain" description="Glycosyl transferase family 1" evidence="1">
    <location>
        <begin position="178"/>
        <end position="357"/>
    </location>
</feature>
<sequence length="762" mass="86861">MKLVFIGTYPPRECGIGTFTRNLTKSLSGSDKKGGPQNEVLVIAMDDHDQKYKYPAEVKLSIQQEQQTDYLQAADFINLSGADVCILQHEFGIYGGQCGVYILPLLHRLDIPFIVTLHTVLDSPSYSEKAILKEICKMANKIVVMNEKAVFFLTSIYDIPSASIVLIEHGVPDIHFDKQESRREFKLTNKKVLLTFGFISRNKGIETVIKALPEVIKKHPQVLYIILGKTHPNVLRHSGEEYRTYLQLLIKNLDLQSQVLLLNEFIAEKELFKYLSACDIYLTPYLNEAQITSGTLSYAMGAGCAVVSTPYWHAAELLTEEKGRLFGFNNSEQLAEILDDLLDHPESLKQIQDNAYKYGRETTWPKIGKKYLQLSKALKDIPKVKTEKKENAIDLLLLPPFSLTHIKRLTDDTGIIQHAKFGIPNLKEGYCLDDNARALLMVLMTYKQKKGAAALKFMPIYLSYIHYMQNKDGTFRNFLSFNRNFLDEVGSEDSFGRTIWALGYLIGNAPNDAYYQTGKLVFFDALPNFKRLRSIRSIANTIIGVCYYLKTNPGDEGMVEILKNLTDKLIGHYDANHSENWKWFESLLAYDNGILPLALLHSAQIIPDERIAEVAMITMDFLTEHTLKDGALSVIGNSKWYVKEGERSFFAQQPIDAMAMVLMFHQAFLLTGRKEYLNKLFASFMWFLGENDLRMSLYDFETKGCCDGFEHYGINRNQGAESSLAYLISYLTVLQAHEEFYKTNDSKFSEKESYQPNQSMHL</sequence>
<dbReference type="PANTHER" id="PTHR12526:SF572">
    <property type="entry name" value="BLL5144 PROTEIN"/>
    <property type="match status" value="1"/>
</dbReference>
<dbReference type="GO" id="GO:0005975">
    <property type="term" value="P:carbohydrate metabolic process"/>
    <property type="evidence" value="ECO:0007669"/>
    <property type="project" value="InterPro"/>
</dbReference>
<reference evidence="2" key="1">
    <citation type="journal article" date="2014" name="Int. J. Syst. Evol. Microbiol.">
        <title>Complete genome sequence of Corynebacterium casei LMG S-19264T (=DSM 44701T), isolated from a smear-ripened cheese.</title>
        <authorList>
            <consortium name="US DOE Joint Genome Institute (JGI-PGF)"/>
            <person name="Walter F."/>
            <person name="Albersmeier A."/>
            <person name="Kalinowski J."/>
            <person name="Ruckert C."/>
        </authorList>
    </citation>
    <scope>NUCLEOTIDE SEQUENCE</scope>
    <source>
        <strain evidence="2">KCTC 12719</strain>
    </source>
</reference>
<comment type="caution">
    <text evidence="2">The sequence shown here is derived from an EMBL/GenBank/DDBJ whole genome shotgun (WGS) entry which is preliminary data.</text>
</comment>
<protein>
    <submittedName>
        <fullName evidence="2">Glycosyl transferase</fullName>
    </submittedName>
</protein>
<evidence type="ECO:0000259" key="1">
    <source>
        <dbReference type="Pfam" id="PF00534"/>
    </source>
</evidence>
<evidence type="ECO:0000313" key="3">
    <source>
        <dbReference type="Proteomes" id="UP000610456"/>
    </source>
</evidence>
<reference evidence="2" key="2">
    <citation type="submission" date="2020-09" db="EMBL/GenBank/DDBJ databases">
        <authorList>
            <person name="Sun Q."/>
            <person name="Kim S."/>
        </authorList>
    </citation>
    <scope>NUCLEOTIDE SEQUENCE</scope>
    <source>
        <strain evidence="2">KCTC 12719</strain>
    </source>
</reference>
<dbReference type="SUPFAM" id="SSF48208">
    <property type="entry name" value="Six-hairpin glycosidases"/>
    <property type="match status" value="1"/>
</dbReference>
<dbReference type="CDD" id="cd03822">
    <property type="entry name" value="GT4_mannosyltransferase-like"/>
    <property type="match status" value="1"/>
</dbReference>
<dbReference type="PANTHER" id="PTHR12526">
    <property type="entry name" value="GLYCOSYLTRANSFERASE"/>
    <property type="match status" value="1"/>
</dbReference>
<gene>
    <name evidence="2" type="ORF">GCM10007103_14510</name>
</gene>
<dbReference type="Proteomes" id="UP000610456">
    <property type="component" value="Unassembled WGS sequence"/>
</dbReference>
<organism evidence="2 3">
    <name type="scientific">Salinimicrobium marinum</name>
    <dbReference type="NCBI Taxonomy" id="680283"/>
    <lineage>
        <taxon>Bacteria</taxon>
        <taxon>Pseudomonadati</taxon>
        <taxon>Bacteroidota</taxon>
        <taxon>Flavobacteriia</taxon>
        <taxon>Flavobacteriales</taxon>
        <taxon>Flavobacteriaceae</taxon>
        <taxon>Salinimicrobium</taxon>
    </lineage>
</organism>
<keyword evidence="2" id="KW-0808">Transferase</keyword>
<dbReference type="SUPFAM" id="SSF53756">
    <property type="entry name" value="UDP-Glycosyltransferase/glycogen phosphorylase"/>
    <property type="match status" value="1"/>
</dbReference>
<dbReference type="Pfam" id="PF00534">
    <property type="entry name" value="Glycos_transf_1"/>
    <property type="match status" value="1"/>
</dbReference>
<dbReference type="InterPro" id="IPR001296">
    <property type="entry name" value="Glyco_trans_1"/>
</dbReference>
<proteinExistence type="predicted"/>
<accession>A0A918SBC0</accession>
<dbReference type="RefSeq" id="WP_189604049.1">
    <property type="nucleotide sequence ID" value="NZ_BMXB01000003.1"/>
</dbReference>
<dbReference type="InterPro" id="IPR008928">
    <property type="entry name" value="6-hairpin_glycosidase_sf"/>
</dbReference>
<dbReference type="GO" id="GO:0016757">
    <property type="term" value="F:glycosyltransferase activity"/>
    <property type="evidence" value="ECO:0007669"/>
    <property type="project" value="InterPro"/>
</dbReference>
<keyword evidence="3" id="KW-1185">Reference proteome</keyword>
<dbReference type="Gene3D" id="3.40.50.2000">
    <property type="entry name" value="Glycogen Phosphorylase B"/>
    <property type="match status" value="2"/>
</dbReference>
<dbReference type="EMBL" id="BMXB01000003">
    <property type="protein sequence ID" value="GHA34043.1"/>
    <property type="molecule type" value="Genomic_DNA"/>
</dbReference>
<dbReference type="AlphaFoldDB" id="A0A918SBC0"/>
<name>A0A918SBC0_9FLAO</name>
<evidence type="ECO:0000313" key="2">
    <source>
        <dbReference type="EMBL" id="GHA34043.1"/>
    </source>
</evidence>